<organism evidence="1 2">
    <name type="scientific">Ridgeia piscesae</name>
    <name type="common">Tubeworm</name>
    <dbReference type="NCBI Taxonomy" id="27915"/>
    <lineage>
        <taxon>Eukaryota</taxon>
        <taxon>Metazoa</taxon>
        <taxon>Spiralia</taxon>
        <taxon>Lophotrochozoa</taxon>
        <taxon>Annelida</taxon>
        <taxon>Polychaeta</taxon>
        <taxon>Sedentaria</taxon>
        <taxon>Canalipalpata</taxon>
        <taxon>Sabellida</taxon>
        <taxon>Siboglinidae</taxon>
        <taxon>Ridgeia</taxon>
    </lineage>
</organism>
<dbReference type="AlphaFoldDB" id="A0AAD9KRS2"/>
<accession>A0AAD9KRS2</accession>
<sequence length="189" mass="20387">MTCFIGRDDLPAQDHIREDDNKYHGGTDGSTVRTSVTQVALATVHVTRQAEPRGGTCRASRDTAVSDTTAKLDGKNVVIPYVPVGHRHRMTTIRRVSGPPLSCALMLVLTVTWVGEAGGTRSVTLDAQAFGQHLKTFSDDVMGARRMQVTIRTATIMRKGDGKLLFETCVDSRGNDEANVGCKNGGKES</sequence>
<dbReference type="Proteomes" id="UP001209878">
    <property type="component" value="Unassembled WGS sequence"/>
</dbReference>
<dbReference type="EMBL" id="JAODUO010000681">
    <property type="protein sequence ID" value="KAK2176135.1"/>
    <property type="molecule type" value="Genomic_DNA"/>
</dbReference>
<protein>
    <submittedName>
        <fullName evidence="1">Uncharacterized protein</fullName>
    </submittedName>
</protein>
<keyword evidence="2" id="KW-1185">Reference proteome</keyword>
<gene>
    <name evidence="1" type="ORF">NP493_681g01070</name>
</gene>
<reference evidence="1" key="1">
    <citation type="journal article" date="2023" name="Mol. Biol. Evol.">
        <title>Third-Generation Sequencing Reveals the Adaptive Role of the Epigenome in Three Deep-Sea Polychaetes.</title>
        <authorList>
            <person name="Perez M."/>
            <person name="Aroh O."/>
            <person name="Sun Y."/>
            <person name="Lan Y."/>
            <person name="Juniper S.K."/>
            <person name="Young C.R."/>
            <person name="Angers B."/>
            <person name="Qian P.Y."/>
        </authorList>
    </citation>
    <scope>NUCLEOTIDE SEQUENCE</scope>
    <source>
        <strain evidence="1">R07B-5</strain>
    </source>
</reference>
<evidence type="ECO:0000313" key="2">
    <source>
        <dbReference type="Proteomes" id="UP001209878"/>
    </source>
</evidence>
<proteinExistence type="predicted"/>
<comment type="caution">
    <text evidence="1">The sequence shown here is derived from an EMBL/GenBank/DDBJ whole genome shotgun (WGS) entry which is preliminary data.</text>
</comment>
<name>A0AAD9KRS2_RIDPI</name>
<evidence type="ECO:0000313" key="1">
    <source>
        <dbReference type="EMBL" id="KAK2176135.1"/>
    </source>
</evidence>